<organism evidence="6 7">
    <name type="scientific">Hydra vulgaris</name>
    <name type="common">Hydra</name>
    <name type="synonym">Hydra attenuata</name>
    <dbReference type="NCBI Taxonomy" id="6087"/>
    <lineage>
        <taxon>Eukaryota</taxon>
        <taxon>Metazoa</taxon>
        <taxon>Cnidaria</taxon>
        <taxon>Hydrozoa</taxon>
        <taxon>Hydroidolina</taxon>
        <taxon>Anthoathecata</taxon>
        <taxon>Aplanulata</taxon>
        <taxon>Hydridae</taxon>
        <taxon>Hydra</taxon>
    </lineage>
</organism>
<gene>
    <name evidence="7" type="primary">LOC101240509</name>
</gene>
<evidence type="ECO:0000256" key="5">
    <source>
        <dbReference type="SAM" id="MobiDB-lite"/>
    </source>
</evidence>
<dbReference type="SUPFAM" id="SSF52540">
    <property type="entry name" value="P-loop containing nucleoside triphosphate hydrolases"/>
    <property type="match status" value="1"/>
</dbReference>
<feature type="compositionally biased region" description="Basic residues" evidence="5">
    <location>
        <begin position="1"/>
        <end position="12"/>
    </location>
</feature>
<dbReference type="InterPro" id="IPR051065">
    <property type="entry name" value="Ras-related_GTPase"/>
</dbReference>
<dbReference type="Pfam" id="PF00071">
    <property type="entry name" value="Ras"/>
    <property type="match status" value="1"/>
</dbReference>
<sequence>MKKTERRNRSLRAKTFSGISSDTLQQVGEMGVAEAEDRTFSSDGDMSSPETTPEPDNRVDKKESKNLKKVKKHRQQRVTKGDDQFKDTKTVFNPSTILVAPTVSSQKPNTMLGAPLLAPQKLEKSSSFKKKERLPSTDVKNNKENLEEKKETGHKRTLSRTIPTPDKITECNIVLLGDLGVGKTALAVRFVTRRYLHEYDPKLERLYEKSLEFSGEQVSVKLWDTVIKTWSNYVDQADAYLVMYSVTSENSAINAQNIINSIRSSPSTRNVPIMLGGNKIELENARKVTRKDVENFASSTGCLYKEFSVASTLNVDPIIKSIIKEVASQEGGRTTPSNLSNDPVEKTVLGRKASNTKQNKMKRFLSKKSS</sequence>
<feature type="compositionally biased region" description="Polar residues" evidence="5">
    <location>
        <begin position="17"/>
        <end position="26"/>
    </location>
</feature>
<feature type="region of interest" description="Disordered" evidence="5">
    <location>
        <begin position="122"/>
        <end position="161"/>
    </location>
</feature>
<dbReference type="InterPro" id="IPR001806">
    <property type="entry name" value="Small_GTPase"/>
</dbReference>
<reference evidence="6" key="1">
    <citation type="submission" date="2025-05" db="UniProtKB">
        <authorList>
            <consortium name="RefSeq"/>
        </authorList>
    </citation>
    <scope>NUCLEOTIDE SEQUENCE [LARGE SCALE GENOMIC DNA]</scope>
</reference>
<protein>
    <recommendedName>
        <fullName evidence="2">small monomeric GTPase</fullName>
        <ecNumber evidence="2">3.6.5.2</ecNumber>
    </recommendedName>
</protein>
<dbReference type="PRINTS" id="PR00449">
    <property type="entry name" value="RASTRNSFRMNG"/>
</dbReference>
<feature type="region of interest" description="Disordered" evidence="5">
    <location>
        <begin position="330"/>
        <end position="370"/>
    </location>
</feature>
<feature type="compositionally biased region" description="Polar residues" evidence="5">
    <location>
        <begin position="41"/>
        <end position="51"/>
    </location>
</feature>
<dbReference type="NCBIfam" id="TIGR00231">
    <property type="entry name" value="small_GTP"/>
    <property type="match status" value="1"/>
</dbReference>
<dbReference type="Gene3D" id="3.40.50.300">
    <property type="entry name" value="P-loop containing nucleotide triphosphate hydrolases"/>
    <property type="match status" value="1"/>
</dbReference>
<keyword evidence="6" id="KW-1185">Reference proteome</keyword>
<dbReference type="EC" id="3.6.5.2" evidence="2"/>
<feature type="compositionally biased region" description="Basic and acidic residues" evidence="5">
    <location>
        <begin position="140"/>
        <end position="151"/>
    </location>
</feature>
<dbReference type="InterPro" id="IPR005225">
    <property type="entry name" value="Small_GTP-bd"/>
</dbReference>
<evidence type="ECO:0000256" key="3">
    <source>
        <dbReference type="ARBA" id="ARBA00022801"/>
    </source>
</evidence>
<dbReference type="SMART" id="SM00175">
    <property type="entry name" value="RAB"/>
    <property type="match status" value="1"/>
</dbReference>
<evidence type="ECO:0000256" key="1">
    <source>
        <dbReference type="ARBA" id="ARBA00008344"/>
    </source>
</evidence>
<name>A0ABM4BD99_HYDVU</name>
<feature type="compositionally biased region" description="Basic residues" evidence="5">
    <location>
        <begin position="67"/>
        <end position="77"/>
    </location>
</feature>
<dbReference type="GeneID" id="101240509"/>
<proteinExistence type="inferred from homology"/>
<feature type="compositionally biased region" description="Basic residues" evidence="5">
    <location>
        <begin position="359"/>
        <end position="370"/>
    </location>
</feature>
<feature type="compositionally biased region" description="Basic and acidic residues" evidence="5">
    <location>
        <begin position="55"/>
        <end position="66"/>
    </location>
</feature>
<evidence type="ECO:0000256" key="4">
    <source>
        <dbReference type="ARBA" id="ARBA00048098"/>
    </source>
</evidence>
<dbReference type="SMART" id="SM00174">
    <property type="entry name" value="RHO"/>
    <property type="match status" value="1"/>
</dbReference>
<reference evidence="7" key="2">
    <citation type="submission" date="2025-08" db="UniProtKB">
        <authorList>
            <consortium name="RefSeq"/>
        </authorList>
    </citation>
    <scope>IDENTIFICATION</scope>
</reference>
<evidence type="ECO:0000313" key="7">
    <source>
        <dbReference type="RefSeq" id="XP_065646924.1"/>
    </source>
</evidence>
<comment type="similarity">
    <text evidence="1">Belongs to the small GTPase superfamily. Ras family.</text>
</comment>
<keyword evidence="3" id="KW-0378">Hydrolase</keyword>
<comment type="catalytic activity">
    <reaction evidence="4">
        <text>GTP + H2O = GDP + phosphate + H(+)</text>
        <dbReference type="Rhea" id="RHEA:19669"/>
        <dbReference type="ChEBI" id="CHEBI:15377"/>
        <dbReference type="ChEBI" id="CHEBI:15378"/>
        <dbReference type="ChEBI" id="CHEBI:37565"/>
        <dbReference type="ChEBI" id="CHEBI:43474"/>
        <dbReference type="ChEBI" id="CHEBI:58189"/>
        <dbReference type="EC" id="3.6.5.2"/>
    </reaction>
</comment>
<evidence type="ECO:0000313" key="6">
    <source>
        <dbReference type="Proteomes" id="UP001652625"/>
    </source>
</evidence>
<dbReference type="SMART" id="SM00173">
    <property type="entry name" value="RAS"/>
    <property type="match status" value="1"/>
</dbReference>
<feature type="compositionally biased region" description="Polar residues" evidence="5">
    <location>
        <begin position="331"/>
        <end position="341"/>
    </location>
</feature>
<dbReference type="RefSeq" id="XP_065646924.1">
    <property type="nucleotide sequence ID" value="XM_065790852.1"/>
</dbReference>
<dbReference type="PANTHER" id="PTHR45704">
    <property type="entry name" value="RAS-LIKE FAMILY MEMBER 11"/>
    <property type="match status" value="1"/>
</dbReference>
<accession>A0ABM4BD99</accession>
<dbReference type="InterPro" id="IPR027417">
    <property type="entry name" value="P-loop_NTPase"/>
</dbReference>
<dbReference type="Proteomes" id="UP001652625">
    <property type="component" value="Chromosome 02"/>
</dbReference>
<dbReference type="PROSITE" id="PS51421">
    <property type="entry name" value="RAS"/>
    <property type="match status" value="1"/>
</dbReference>
<feature type="region of interest" description="Disordered" evidence="5">
    <location>
        <begin position="1"/>
        <end position="87"/>
    </location>
</feature>
<dbReference type="PROSITE" id="PS51419">
    <property type="entry name" value="RAB"/>
    <property type="match status" value="1"/>
</dbReference>
<evidence type="ECO:0000256" key="2">
    <source>
        <dbReference type="ARBA" id="ARBA00011984"/>
    </source>
</evidence>